<comment type="subcellular location">
    <subcellularLocation>
        <location evidence="1">Endomembrane system</location>
    </subcellularLocation>
</comment>
<keyword evidence="5 6" id="KW-0472">Membrane</keyword>
<keyword evidence="3 6" id="KW-0812">Transmembrane</keyword>
<sequence length="506" mass="57303">MEYLIGALVGSIIGYITNWLAIKMLFRPHEEKRFLGIKVPFTPGLIPKERERIAKSVGEAVGTHLLTKEQLVDRFTSDSMAKEIDNWLKKEINLAASSEKTIKEKLQEFVKDEYSSLKVACQSMIFNKILAYIRTKKTKEKITIYIVGKISDILERNPRIIIENSIYIKLKEKIVLALSETKDNNQTSGITGKLLQSILNPIVTEDRPLKEVMKEGIVDGFKNLIINNSKPIAKELKKALNEESTKEEIKNLVNKVIATQLNPMVAMFVKPDNISEKVYIFINEELEKDESQIKVAQFICKFLDKGIEMSPAKIAYQIDKNLSENTKETVIKKIENMLLCSQNVQILVDNLEEIIVKKNTIKELFGEQNEEFISIINSVITNMISTVIESVETEEKVREIINELIKNAEEIKLGAVINNSSKEVRDSMVLYGTEFLITLVKEKGETALETVDLAKIVEDNINSFDVDYAEKIIIDIAQKELNAITWLGALLGAIMGLLSPVINSFM</sequence>
<dbReference type="GO" id="GO:0012505">
    <property type="term" value="C:endomembrane system"/>
    <property type="evidence" value="ECO:0007669"/>
    <property type="project" value="UniProtKB-SubCell"/>
</dbReference>
<evidence type="ECO:0000313" key="8">
    <source>
        <dbReference type="Proteomes" id="UP000002730"/>
    </source>
</evidence>
<evidence type="ECO:0000313" key="7">
    <source>
        <dbReference type="EMBL" id="ADL50100.1"/>
    </source>
</evidence>
<dbReference type="HOGENOM" id="CLU_042384_0_1_9"/>
<dbReference type="eggNOG" id="COG4399">
    <property type="taxonomic scope" value="Bacteria"/>
</dbReference>
<organism evidence="7 8">
    <name type="scientific">Clostridium cellulovorans (strain ATCC 35296 / DSM 3052 / OCM 3 / 743B)</name>
    <dbReference type="NCBI Taxonomy" id="573061"/>
    <lineage>
        <taxon>Bacteria</taxon>
        <taxon>Bacillati</taxon>
        <taxon>Bacillota</taxon>
        <taxon>Clostridia</taxon>
        <taxon>Eubacteriales</taxon>
        <taxon>Clostridiaceae</taxon>
        <taxon>Clostridium</taxon>
    </lineage>
</organism>
<dbReference type="InterPro" id="IPR007383">
    <property type="entry name" value="DUF445"/>
</dbReference>
<dbReference type="Pfam" id="PF04286">
    <property type="entry name" value="DUF445"/>
    <property type="match status" value="1"/>
</dbReference>
<keyword evidence="4 6" id="KW-1133">Transmembrane helix</keyword>
<accession>D9SPQ1</accession>
<evidence type="ECO:0000256" key="6">
    <source>
        <dbReference type="SAM" id="Phobius"/>
    </source>
</evidence>
<name>D9SPQ1_CLOC7</name>
<dbReference type="Proteomes" id="UP000002730">
    <property type="component" value="Chromosome"/>
</dbReference>
<dbReference type="KEGG" id="ccb:Clocel_0320"/>
<gene>
    <name evidence="7" type="ordered locus">Clocel_0320</name>
</gene>
<dbReference type="STRING" id="573061.Clocel_0320"/>
<comment type="similarity">
    <text evidence="2">Belongs to the UPF0754 family.</text>
</comment>
<proteinExistence type="inferred from homology"/>
<dbReference type="EMBL" id="CP002160">
    <property type="protein sequence ID" value="ADL50100.1"/>
    <property type="molecule type" value="Genomic_DNA"/>
</dbReference>
<protein>
    <recommendedName>
        <fullName evidence="9">DUF445 family protein</fullName>
    </recommendedName>
</protein>
<evidence type="ECO:0000256" key="1">
    <source>
        <dbReference type="ARBA" id="ARBA00004308"/>
    </source>
</evidence>
<evidence type="ECO:0000256" key="2">
    <source>
        <dbReference type="ARBA" id="ARBA00008053"/>
    </source>
</evidence>
<dbReference type="OrthoDB" id="9787430at2"/>
<reference evidence="7 8" key="1">
    <citation type="submission" date="2010-08" db="EMBL/GenBank/DDBJ databases">
        <title>Complete sequence of Clostridium cellulovorans 743B.</title>
        <authorList>
            <consortium name="US DOE Joint Genome Institute"/>
            <person name="Lucas S."/>
            <person name="Copeland A."/>
            <person name="Lapidus A."/>
            <person name="Cheng J.-F."/>
            <person name="Bruce D."/>
            <person name="Goodwin L."/>
            <person name="Pitluck S."/>
            <person name="Chertkov O."/>
            <person name="Detter J.C."/>
            <person name="Han C."/>
            <person name="Tapia R."/>
            <person name="Land M."/>
            <person name="Hauser L."/>
            <person name="Chang Y.-J."/>
            <person name="Jeffries C."/>
            <person name="Kyrpides N."/>
            <person name="Ivanova N."/>
            <person name="Mikhailova N."/>
            <person name="Hemme C.L."/>
            <person name="Woyke T."/>
        </authorList>
    </citation>
    <scope>NUCLEOTIDE SEQUENCE [LARGE SCALE GENOMIC DNA]</scope>
    <source>
        <strain evidence="8">ATCC 35296 / DSM 3052 / OCM 3 / 743B</strain>
    </source>
</reference>
<dbReference type="PANTHER" id="PTHR35791:SF1">
    <property type="entry name" value="UPF0754 MEMBRANE PROTEIN YHEB"/>
    <property type="match status" value="1"/>
</dbReference>
<dbReference type="PANTHER" id="PTHR35791">
    <property type="entry name" value="UPF0754 MEMBRANE PROTEIN YHEB"/>
    <property type="match status" value="1"/>
</dbReference>
<evidence type="ECO:0008006" key="9">
    <source>
        <dbReference type="Google" id="ProtNLM"/>
    </source>
</evidence>
<evidence type="ECO:0000256" key="3">
    <source>
        <dbReference type="ARBA" id="ARBA00022692"/>
    </source>
</evidence>
<keyword evidence="8" id="KW-1185">Reference proteome</keyword>
<dbReference type="RefSeq" id="WP_010075133.1">
    <property type="nucleotide sequence ID" value="NC_014393.1"/>
</dbReference>
<dbReference type="AlphaFoldDB" id="D9SPQ1"/>
<feature type="transmembrane region" description="Helical" evidence="6">
    <location>
        <begin position="6"/>
        <end position="26"/>
    </location>
</feature>
<evidence type="ECO:0000256" key="4">
    <source>
        <dbReference type="ARBA" id="ARBA00022989"/>
    </source>
</evidence>
<feature type="transmembrane region" description="Helical" evidence="6">
    <location>
        <begin position="481"/>
        <end position="502"/>
    </location>
</feature>
<evidence type="ECO:0000256" key="5">
    <source>
        <dbReference type="ARBA" id="ARBA00023136"/>
    </source>
</evidence>